<dbReference type="RefSeq" id="WP_145370340.1">
    <property type="nucleotide sequence ID" value="NZ_CP036275.1"/>
</dbReference>
<protein>
    <submittedName>
        <fullName evidence="7">N-glycosyltransferase</fullName>
    </submittedName>
</protein>
<evidence type="ECO:0000313" key="7">
    <source>
        <dbReference type="EMBL" id="QDU39125.1"/>
    </source>
</evidence>
<evidence type="ECO:0000256" key="4">
    <source>
        <dbReference type="ARBA" id="ARBA00022679"/>
    </source>
</evidence>
<accession>A0A517Z9G0</accession>
<dbReference type="Pfam" id="PF00535">
    <property type="entry name" value="Glycos_transf_2"/>
    <property type="match status" value="1"/>
</dbReference>
<dbReference type="InterPro" id="IPR001173">
    <property type="entry name" value="Glyco_trans_2-like"/>
</dbReference>
<keyword evidence="8" id="KW-1185">Reference proteome</keyword>
<dbReference type="CDD" id="cd02522">
    <property type="entry name" value="GT_2_like_a"/>
    <property type="match status" value="1"/>
</dbReference>
<evidence type="ECO:0000256" key="3">
    <source>
        <dbReference type="ARBA" id="ARBA00022676"/>
    </source>
</evidence>
<dbReference type="NCBIfam" id="TIGR04283">
    <property type="entry name" value="glyco_like_mftF"/>
    <property type="match status" value="1"/>
</dbReference>
<reference evidence="7 8" key="1">
    <citation type="submission" date="2019-02" db="EMBL/GenBank/DDBJ databases">
        <title>Deep-cultivation of Planctomycetes and their phenomic and genomic characterization uncovers novel biology.</title>
        <authorList>
            <person name="Wiegand S."/>
            <person name="Jogler M."/>
            <person name="Boedeker C."/>
            <person name="Pinto D."/>
            <person name="Vollmers J."/>
            <person name="Rivas-Marin E."/>
            <person name="Kohn T."/>
            <person name="Peeters S.H."/>
            <person name="Heuer A."/>
            <person name="Rast P."/>
            <person name="Oberbeckmann S."/>
            <person name="Bunk B."/>
            <person name="Jeske O."/>
            <person name="Meyerdierks A."/>
            <person name="Storesund J.E."/>
            <person name="Kallscheuer N."/>
            <person name="Luecker S."/>
            <person name="Lage O.M."/>
            <person name="Pohl T."/>
            <person name="Merkel B.J."/>
            <person name="Hornburger P."/>
            <person name="Mueller R.-W."/>
            <person name="Bruemmer F."/>
            <person name="Labrenz M."/>
            <person name="Spormann A.M."/>
            <person name="Op den Camp H."/>
            <person name="Overmann J."/>
            <person name="Amann R."/>
            <person name="Jetten M.S.M."/>
            <person name="Mascher T."/>
            <person name="Medema M.H."/>
            <person name="Devos D.P."/>
            <person name="Kaster A.-K."/>
            <person name="Ovreas L."/>
            <person name="Rohde M."/>
            <person name="Galperin M.Y."/>
            <person name="Jogler C."/>
        </authorList>
    </citation>
    <scope>NUCLEOTIDE SEQUENCE [LARGE SCALE GENOMIC DNA]</scope>
    <source>
        <strain evidence="7 8">Mal4</strain>
    </source>
</reference>
<sequence length="225" mass="25039">MEISVVIPTLNEADGIADVVKRTRELGECEVIVVDGGSEDETLSRARTVADHALLAPRGRALQQNAGAAAASGEILLFLHADCWLEPGSLEEIRSAMQADERPGGCFRQRIDATGMRYRLLEWGNAARVRLCGWAYGDQGIFVRRDVFERIGGFAEVRLMEDLLLSKRLKREGGLQLLGARLHVSPRRWQKNGIVRQTLRNWALLTLAHCGVSPDTLARHYVDVR</sequence>
<keyword evidence="3" id="KW-0328">Glycosyltransferase</keyword>
<gene>
    <name evidence="7" type="ORF">Mal4_34600</name>
</gene>
<dbReference type="InterPro" id="IPR029044">
    <property type="entry name" value="Nucleotide-diphossugar_trans"/>
</dbReference>
<dbReference type="PANTHER" id="PTHR43646:SF2">
    <property type="entry name" value="GLYCOSYLTRANSFERASE 2-LIKE DOMAIN-CONTAINING PROTEIN"/>
    <property type="match status" value="1"/>
</dbReference>
<dbReference type="KEGG" id="mri:Mal4_34600"/>
<dbReference type="EMBL" id="CP036275">
    <property type="protein sequence ID" value="QDU39125.1"/>
    <property type="molecule type" value="Genomic_DNA"/>
</dbReference>
<evidence type="ECO:0000259" key="6">
    <source>
        <dbReference type="Pfam" id="PF00535"/>
    </source>
</evidence>
<evidence type="ECO:0000313" key="8">
    <source>
        <dbReference type="Proteomes" id="UP000320496"/>
    </source>
</evidence>
<name>A0A517Z9G0_9PLAN</name>
<dbReference type="Gene3D" id="3.90.550.10">
    <property type="entry name" value="Spore Coat Polysaccharide Biosynthesis Protein SpsA, Chain A"/>
    <property type="match status" value="1"/>
</dbReference>
<keyword evidence="2" id="KW-1003">Cell membrane</keyword>
<dbReference type="SUPFAM" id="SSF53448">
    <property type="entry name" value="Nucleotide-diphospho-sugar transferases"/>
    <property type="match status" value="1"/>
</dbReference>
<dbReference type="Proteomes" id="UP000320496">
    <property type="component" value="Chromosome"/>
</dbReference>
<feature type="domain" description="Glycosyltransferase 2-like" evidence="6">
    <location>
        <begin position="4"/>
        <end position="119"/>
    </location>
</feature>
<dbReference type="OrthoDB" id="9806525at2"/>
<organism evidence="7 8">
    <name type="scientific">Maioricimonas rarisocia</name>
    <dbReference type="NCBI Taxonomy" id="2528026"/>
    <lineage>
        <taxon>Bacteria</taxon>
        <taxon>Pseudomonadati</taxon>
        <taxon>Planctomycetota</taxon>
        <taxon>Planctomycetia</taxon>
        <taxon>Planctomycetales</taxon>
        <taxon>Planctomycetaceae</taxon>
        <taxon>Maioricimonas</taxon>
    </lineage>
</organism>
<evidence type="ECO:0000256" key="5">
    <source>
        <dbReference type="ARBA" id="ARBA00023136"/>
    </source>
</evidence>
<keyword evidence="5" id="KW-0472">Membrane</keyword>
<proteinExistence type="predicted"/>
<dbReference type="PANTHER" id="PTHR43646">
    <property type="entry name" value="GLYCOSYLTRANSFERASE"/>
    <property type="match status" value="1"/>
</dbReference>
<evidence type="ECO:0000256" key="1">
    <source>
        <dbReference type="ARBA" id="ARBA00004236"/>
    </source>
</evidence>
<dbReference type="InterPro" id="IPR026461">
    <property type="entry name" value="Trfase_2_rSAM/seldom_assoc"/>
</dbReference>
<comment type="subcellular location">
    <subcellularLocation>
        <location evidence="1">Cell membrane</location>
    </subcellularLocation>
</comment>
<evidence type="ECO:0000256" key="2">
    <source>
        <dbReference type="ARBA" id="ARBA00022475"/>
    </source>
</evidence>
<keyword evidence="4 7" id="KW-0808">Transferase</keyword>
<dbReference type="AlphaFoldDB" id="A0A517Z9G0"/>
<dbReference type="GO" id="GO:0005886">
    <property type="term" value="C:plasma membrane"/>
    <property type="evidence" value="ECO:0007669"/>
    <property type="project" value="UniProtKB-SubCell"/>
</dbReference>
<dbReference type="GO" id="GO:0016757">
    <property type="term" value="F:glycosyltransferase activity"/>
    <property type="evidence" value="ECO:0007669"/>
    <property type="project" value="UniProtKB-KW"/>
</dbReference>